<evidence type="ECO:0000313" key="3">
    <source>
        <dbReference type="EMBL" id="CAH3042768.1"/>
    </source>
</evidence>
<dbReference type="GO" id="GO:0090729">
    <property type="term" value="F:toxin activity"/>
    <property type="evidence" value="ECO:0007669"/>
    <property type="project" value="UniProtKB-KW"/>
</dbReference>
<evidence type="ECO:0000259" key="2">
    <source>
        <dbReference type="Pfam" id="PF01549"/>
    </source>
</evidence>
<evidence type="ECO:0000256" key="1">
    <source>
        <dbReference type="ARBA" id="ARBA00022656"/>
    </source>
</evidence>
<reference evidence="3 4" key="1">
    <citation type="submission" date="2022-05" db="EMBL/GenBank/DDBJ databases">
        <authorList>
            <consortium name="Genoscope - CEA"/>
            <person name="William W."/>
        </authorList>
    </citation>
    <scope>NUCLEOTIDE SEQUENCE [LARGE SCALE GENOMIC DNA]</scope>
</reference>
<accession>A0AAU9VYQ3</accession>
<dbReference type="Pfam" id="PF01549">
    <property type="entry name" value="ShK"/>
    <property type="match status" value="1"/>
</dbReference>
<protein>
    <recommendedName>
        <fullName evidence="2">ShKT domain-containing protein</fullName>
    </recommendedName>
</protein>
<dbReference type="EMBL" id="CALNXJ010000006">
    <property type="protein sequence ID" value="CAH3042768.1"/>
    <property type="molecule type" value="Genomic_DNA"/>
</dbReference>
<feature type="domain" description="ShKT" evidence="2">
    <location>
        <begin position="3"/>
        <end position="30"/>
    </location>
</feature>
<feature type="non-terminal residue" evidence="3">
    <location>
        <position position="1"/>
    </location>
</feature>
<keyword evidence="4" id="KW-1185">Reference proteome</keyword>
<proteinExistence type="predicted"/>
<evidence type="ECO:0000313" key="4">
    <source>
        <dbReference type="Proteomes" id="UP001159428"/>
    </source>
</evidence>
<gene>
    <name evidence="3" type="ORF">PMEA_00029006</name>
</gene>
<comment type="caution">
    <text evidence="3">The sequence shown here is derived from an EMBL/GenBank/DDBJ whole genome shotgun (WGS) entry which is preliminary data.</text>
</comment>
<dbReference type="Proteomes" id="UP001159428">
    <property type="component" value="Unassembled WGS sequence"/>
</dbReference>
<dbReference type="InterPro" id="IPR003582">
    <property type="entry name" value="ShKT_dom"/>
</dbReference>
<dbReference type="AlphaFoldDB" id="A0AAU9VYQ3"/>
<sequence length="56" mass="6616">ITECVDNHSNCVNWTSYCSYHSWVQANCKKAYMFMLYTIDGLVLDSVRYEICCHKK</sequence>
<name>A0AAU9VYQ3_9CNID</name>
<keyword evidence="1" id="KW-0800">Toxin</keyword>
<organism evidence="3 4">
    <name type="scientific">Pocillopora meandrina</name>
    <dbReference type="NCBI Taxonomy" id="46732"/>
    <lineage>
        <taxon>Eukaryota</taxon>
        <taxon>Metazoa</taxon>
        <taxon>Cnidaria</taxon>
        <taxon>Anthozoa</taxon>
        <taxon>Hexacorallia</taxon>
        <taxon>Scleractinia</taxon>
        <taxon>Astrocoeniina</taxon>
        <taxon>Pocilloporidae</taxon>
        <taxon>Pocillopora</taxon>
    </lineage>
</organism>